<dbReference type="AlphaFoldDB" id="A0A6I4MTH3"/>
<comment type="caution">
    <text evidence="2">The sequence shown here is derived from an EMBL/GenBank/DDBJ whole genome shotgun (WGS) entry which is preliminary data.</text>
</comment>
<keyword evidence="3" id="KW-1185">Reference proteome</keyword>
<evidence type="ECO:0000313" key="3">
    <source>
        <dbReference type="Proteomes" id="UP000462055"/>
    </source>
</evidence>
<feature type="transmembrane region" description="Helical" evidence="1">
    <location>
        <begin position="35"/>
        <end position="54"/>
    </location>
</feature>
<reference evidence="2" key="1">
    <citation type="submission" date="2019-12" db="EMBL/GenBank/DDBJ databases">
        <title>Actinomadura physcomitrii sp. nov., a novel actinomycete isolated from moss [Physcomitrium sphaericum (Ludw) Fuernr].</title>
        <authorList>
            <person name="Zhuang X."/>
        </authorList>
    </citation>
    <scope>NUCLEOTIDE SEQUENCE [LARGE SCALE GENOMIC DNA]</scope>
    <source>
        <strain evidence="2">LD22</strain>
    </source>
</reference>
<accession>A0A6I4MTH3</accession>
<dbReference type="RefSeq" id="WP_151598391.1">
    <property type="nucleotide sequence ID" value="NZ_WBMS02000044.1"/>
</dbReference>
<name>A0A6I4MTH3_9ACTN</name>
<keyword evidence="1" id="KW-0472">Membrane</keyword>
<sequence>MNRTTTGLALCALSAALNADGVISLAESDPPPAFVGILSALLGLATLAGVVLALRGRRAGVPLAIGTRLASAAVLGVPAYFIGASAWVYVTVGAGMVLGLTGAAALWPARRARAAA</sequence>
<feature type="transmembrane region" description="Helical" evidence="1">
    <location>
        <begin position="87"/>
        <end position="107"/>
    </location>
</feature>
<dbReference type="Proteomes" id="UP000462055">
    <property type="component" value="Unassembled WGS sequence"/>
</dbReference>
<organism evidence="2 3">
    <name type="scientific">Actinomadura physcomitrii</name>
    <dbReference type="NCBI Taxonomy" id="2650748"/>
    <lineage>
        <taxon>Bacteria</taxon>
        <taxon>Bacillati</taxon>
        <taxon>Actinomycetota</taxon>
        <taxon>Actinomycetes</taxon>
        <taxon>Streptosporangiales</taxon>
        <taxon>Thermomonosporaceae</taxon>
        <taxon>Actinomadura</taxon>
    </lineage>
</organism>
<gene>
    <name evidence="2" type="ORF">F8568_037635</name>
</gene>
<feature type="transmembrane region" description="Helical" evidence="1">
    <location>
        <begin position="61"/>
        <end position="81"/>
    </location>
</feature>
<keyword evidence="1" id="KW-0812">Transmembrane</keyword>
<proteinExistence type="predicted"/>
<evidence type="ECO:0000256" key="1">
    <source>
        <dbReference type="SAM" id="Phobius"/>
    </source>
</evidence>
<protein>
    <submittedName>
        <fullName evidence="2">Uncharacterized protein</fullName>
    </submittedName>
</protein>
<evidence type="ECO:0000313" key="2">
    <source>
        <dbReference type="EMBL" id="MWA05979.1"/>
    </source>
</evidence>
<dbReference type="EMBL" id="WBMS02000044">
    <property type="protein sequence ID" value="MWA05979.1"/>
    <property type="molecule type" value="Genomic_DNA"/>
</dbReference>
<keyword evidence="1" id="KW-1133">Transmembrane helix</keyword>